<name>W2IKK4_PHYNI</name>
<reference evidence="1" key="1">
    <citation type="submission" date="2013-11" db="EMBL/GenBank/DDBJ databases">
        <title>The Genome Sequence of Phytophthora parasitica CJ02B3.</title>
        <authorList>
            <consortium name="The Broad Institute Genomics Platform"/>
            <person name="Russ C."/>
            <person name="Tyler B."/>
            <person name="Panabieres F."/>
            <person name="Shan W."/>
            <person name="Tripathy S."/>
            <person name="Grunwald N."/>
            <person name="Machado M."/>
            <person name="Johnson C.S."/>
            <person name="Arredondo F."/>
            <person name="Hong C."/>
            <person name="Coffey M."/>
            <person name="Young S.K."/>
            <person name="Zeng Q."/>
            <person name="Gargeya S."/>
            <person name="Fitzgerald M."/>
            <person name="Abouelleil A."/>
            <person name="Alvarado L."/>
            <person name="Chapman S.B."/>
            <person name="Gainer-Dewar J."/>
            <person name="Goldberg J."/>
            <person name="Griggs A."/>
            <person name="Gujja S."/>
            <person name="Hansen M."/>
            <person name="Howarth C."/>
            <person name="Imamovic A."/>
            <person name="Ireland A."/>
            <person name="Larimer J."/>
            <person name="McCowan C."/>
            <person name="Murphy C."/>
            <person name="Pearson M."/>
            <person name="Poon T.W."/>
            <person name="Priest M."/>
            <person name="Roberts A."/>
            <person name="Saif S."/>
            <person name="Shea T."/>
            <person name="Sykes S."/>
            <person name="Wortman J."/>
            <person name="Nusbaum C."/>
            <person name="Birren B."/>
        </authorList>
    </citation>
    <scope>NUCLEOTIDE SEQUENCE [LARGE SCALE GENOMIC DNA]</scope>
    <source>
        <strain evidence="1">CJ02B3</strain>
    </source>
</reference>
<evidence type="ECO:0000313" key="1">
    <source>
        <dbReference type="EMBL" id="ETK81350.1"/>
    </source>
</evidence>
<accession>W2IKK4</accession>
<dbReference type="EMBL" id="KI687505">
    <property type="protein sequence ID" value="ETK81350.1"/>
    <property type="molecule type" value="Genomic_DNA"/>
</dbReference>
<dbReference type="AlphaFoldDB" id="W2IKK4"/>
<reference evidence="2" key="2">
    <citation type="submission" date="2013-11" db="EMBL/GenBank/DDBJ databases">
        <title>The Genome Sequence of Phytophthora parasitica CJ05E6.</title>
        <authorList>
            <consortium name="The Broad Institute Genomics Platform"/>
            <person name="Russ C."/>
            <person name="Tyler B."/>
            <person name="Panabieres F."/>
            <person name="Shan W."/>
            <person name="Tripathy S."/>
            <person name="Grunwald N."/>
            <person name="Machado M."/>
            <person name="Johnson C.S."/>
            <person name="Arredondo F."/>
            <person name="Hong C."/>
            <person name="Coffey M."/>
            <person name="Young S.K."/>
            <person name="Zeng Q."/>
            <person name="Gargeya S."/>
            <person name="Fitzgerald M."/>
            <person name="Abouelleil A."/>
            <person name="Alvarado L."/>
            <person name="Chapman S.B."/>
            <person name="Gainer-Dewar J."/>
            <person name="Goldberg J."/>
            <person name="Griggs A."/>
            <person name="Gujja S."/>
            <person name="Hansen M."/>
            <person name="Howarth C."/>
            <person name="Imamovic A."/>
            <person name="Ireland A."/>
            <person name="Larimer J."/>
            <person name="McCowan C."/>
            <person name="Murphy C."/>
            <person name="Pearson M."/>
            <person name="Poon T.W."/>
            <person name="Priest M."/>
            <person name="Roberts A."/>
            <person name="Saif S."/>
            <person name="Shea T."/>
            <person name="Sykes S."/>
            <person name="Wortman J."/>
            <person name="Nusbaum C."/>
            <person name="Birren B."/>
        </authorList>
    </citation>
    <scope>NUCLEOTIDE SEQUENCE [LARGE SCALE GENOMIC DNA]</scope>
    <source>
        <strain evidence="2">CJ05E6</strain>
    </source>
</reference>
<gene>
    <name evidence="1" type="ORF">L915_13154</name>
    <name evidence="2" type="ORF">L916_13045</name>
</gene>
<organism evidence="2">
    <name type="scientific">Phytophthora nicotianae</name>
    <name type="common">Potato buckeye rot agent</name>
    <name type="synonym">Phytophthora parasitica</name>
    <dbReference type="NCBI Taxonomy" id="4792"/>
    <lineage>
        <taxon>Eukaryota</taxon>
        <taxon>Sar</taxon>
        <taxon>Stramenopiles</taxon>
        <taxon>Oomycota</taxon>
        <taxon>Peronosporomycetes</taxon>
        <taxon>Peronosporales</taxon>
        <taxon>Peronosporaceae</taxon>
        <taxon>Phytophthora</taxon>
    </lineage>
</organism>
<sequence length="60" mass="6975">MGPVHEGLARWKDRPAGRWRIITSARQADPMAGSYARDGEMMVTEKAERMEYRRRRGVQV</sequence>
<dbReference type="EMBL" id="KI674234">
    <property type="protein sequence ID" value="ETL34774.1"/>
    <property type="molecule type" value="Genomic_DNA"/>
</dbReference>
<evidence type="ECO:0000313" key="2">
    <source>
        <dbReference type="EMBL" id="ETL34774.1"/>
    </source>
</evidence>
<dbReference type="Proteomes" id="UP000053236">
    <property type="component" value="Unassembled WGS sequence"/>
</dbReference>
<protein>
    <submittedName>
        <fullName evidence="2">Uncharacterized protein</fullName>
    </submittedName>
</protein>
<dbReference type="Proteomes" id="UP000053864">
    <property type="component" value="Unassembled WGS sequence"/>
</dbReference>
<proteinExistence type="predicted"/>